<dbReference type="CDD" id="cd01347">
    <property type="entry name" value="ligand_gated_channel"/>
    <property type="match status" value="1"/>
</dbReference>
<dbReference type="SUPFAM" id="SSF56935">
    <property type="entry name" value="Porins"/>
    <property type="match status" value="1"/>
</dbReference>
<accession>A0A0S3F0B6</accession>
<feature type="signal peptide" evidence="13">
    <location>
        <begin position="1"/>
        <end position="33"/>
    </location>
</feature>
<dbReference type="PANTHER" id="PTHR32552:SF81">
    <property type="entry name" value="TONB-DEPENDENT OUTER MEMBRANE RECEPTOR"/>
    <property type="match status" value="1"/>
</dbReference>
<evidence type="ECO:0000256" key="12">
    <source>
        <dbReference type="RuleBase" id="RU003357"/>
    </source>
</evidence>
<dbReference type="InterPro" id="IPR039426">
    <property type="entry name" value="TonB-dep_rcpt-like"/>
</dbReference>
<dbReference type="PROSITE" id="PS52016">
    <property type="entry name" value="TONB_DEPENDENT_REC_3"/>
    <property type="match status" value="1"/>
</dbReference>
<evidence type="ECO:0000256" key="10">
    <source>
        <dbReference type="ARBA" id="ARBA00023237"/>
    </source>
</evidence>
<dbReference type="STRING" id="1332080.ATN00_13250"/>
<evidence type="ECO:0000259" key="14">
    <source>
        <dbReference type="Pfam" id="PF00593"/>
    </source>
</evidence>
<keyword evidence="13" id="KW-0732">Signal</keyword>
<protein>
    <submittedName>
        <fullName evidence="16">TonB-dependent receptor</fullName>
    </submittedName>
</protein>
<dbReference type="InterPro" id="IPR012910">
    <property type="entry name" value="Plug_dom"/>
</dbReference>
<evidence type="ECO:0000256" key="4">
    <source>
        <dbReference type="ARBA" id="ARBA00022496"/>
    </source>
</evidence>
<dbReference type="GO" id="GO:0009279">
    <property type="term" value="C:cell outer membrane"/>
    <property type="evidence" value="ECO:0007669"/>
    <property type="project" value="UniProtKB-SubCell"/>
</dbReference>
<gene>
    <name evidence="16" type="ORF">ATN00_13250</name>
</gene>
<keyword evidence="4" id="KW-0410">Iron transport</keyword>
<dbReference type="PANTHER" id="PTHR32552">
    <property type="entry name" value="FERRICHROME IRON RECEPTOR-RELATED"/>
    <property type="match status" value="1"/>
</dbReference>
<evidence type="ECO:0000313" key="17">
    <source>
        <dbReference type="Proteomes" id="UP000056968"/>
    </source>
</evidence>
<dbReference type="EMBL" id="CP013264">
    <property type="protein sequence ID" value="ALR21119.1"/>
    <property type="molecule type" value="Genomic_DNA"/>
</dbReference>
<evidence type="ECO:0000256" key="2">
    <source>
        <dbReference type="ARBA" id="ARBA00022448"/>
    </source>
</evidence>
<evidence type="ECO:0000256" key="6">
    <source>
        <dbReference type="ARBA" id="ARBA00023004"/>
    </source>
</evidence>
<reference evidence="16 17" key="1">
    <citation type="submission" date="2015-11" db="EMBL/GenBank/DDBJ databases">
        <title>A Two-component Flavoprotein Monooxygenase System MeaXY Responsible for para-Hydroxylation of 2-Methyl-6-ethylaniline and 2,6-Diethylaniline in Sphingobium baderi DE-13.</title>
        <authorList>
            <person name="Cheng M."/>
            <person name="Meng Q."/>
            <person name="Yang Y."/>
            <person name="Chu C."/>
            <person name="Yan X."/>
            <person name="He J."/>
            <person name="Li S."/>
        </authorList>
    </citation>
    <scope>NUCLEOTIDE SEQUENCE [LARGE SCALE GENOMIC DNA]</scope>
    <source>
        <strain evidence="16 17">DE-13</strain>
    </source>
</reference>
<keyword evidence="2 11" id="KW-0813">Transport</keyword>
<keyword evidence="6" id="KW-0408">Iron</keyword>
<comment type="similarity">
    <text evidence="11 12">Belongs to the TonB-dependent receptor family.</text>
</comment>
<evidence type="ECO:0000256" key="7">
    <source>
        <dbReference type="ARBA" id="ARBA00023065"/>
    </source>
</evidence>
<evidence type="ECO:0000259" key="15">
    <source>
        <dbReference type="Pfam" id="PF07715"/>
    </source>
</evidence>
<dbReference type="KEGG" id="sbd:ATN00_13250"/>
<dbReference type="Pfam" id="PF07715">
    <property type="entry name" value="Plug"/>
    <property type="match status" value="1"/>
</dbReference>
<keyword evidence="7" id="KW-0406">Ion transport</keyword>
<name>A0A0S3F0B6_9SPHN</name>
<dbReference type="Proteomes" id="UP000056968">
    <property type="component" value="Chromosome"/>
</dbReference>
<evidence type="ECO:0000256" key="9">
    <source>
        <dbReference type="ARBA" id="ARBA00023136"/>
    </source>
</evidence>
<evidence type="ECO:0000313" key="16">
    <source>
        <dbReference type="EMBL" id="ALR21119.1"/>
    </source>
</evidence>
<proteinExistence type="inferred from homology"/>
<keyword evidence="8 12" id="KW-0798">TonB box</keyword>
<evidence type="ECO:0000256" key="8">
    <source>
        <dbReference type="ARBA" id="ARBA00023077"/>
    </source>
</evidence>
<evidence type="ECO:0000256" key="13">
    <source>
        <dbReference type="SAM" id="SignalP"/>
    </source>
</evidence>
<dbReference type="InterPro" id="IPR036942">
    <property type="entry name" value="Beta-barrel_TonB_sf"/>
</dbReference>
<keyword evidence="9 11" id="KW-0472">Membrane</keyword>
<keyword evidence="17" id="KW-1185">Reference proteome</keyword>
<evidence type="ECO:0000256" key="5">
    <source>
        <dbReference type="ARBA" id="ARBA00022692"/>
    </source>
</evidence>
<dbReference type="AlphaFoldDB" id="A0A0S3F0B6"/>
<dbReference type="OrthoDB" id="9760333at2"/>
<keyword evidence="10 11" id="KW-0998">Cell outer membrane</keyword>
<feature type="domain" description="TonB-dependent receptor-like beta-barrel" evidence="14">
    <location>
        <begin position="307"/>
        <end position="789"/>
    </location>
</feature>
<sequence>MTKSQGKTVIQHTKTKGNSVAVRQVLLTGAAFAGLLAAAPAWAESAADNAPALVDALAADAAGEIVVTARHRDEDAQDVPIALSVVSSETLANTGNFTLGQVQQLVPSLQVFSFNPRNTNVNIRGLGSNVALTNDGLENGVGFYVDNVYYGRPGQSQFDLVDLAQIEVLRGPQGTLFGKNTTAGAINITTKAPTFDPEFFGEATLGTYGYHQVKGSVSAPIIADKVAFRLSVADTHRDGFLTNIYDGSKAQDYDNFSVRGQLLVTPSEDLSIKIIGDYSHQKQHFALNIPVAYFSSYDSGVAVPNNFLQRAARAGYTPLPADPFARRGDSDGHYQAFMKGYGVSGQIDWDLGPVALTSITAYRWWDWDPANDGDSTSLPVITKAQQANRQRQFSQEIRLASTGKNTIDWVVGAYYFWQIVRGYGASAYGSAAANWNFPPPGVAGATDPVIAEAALNGFEARSTSTPRTKSYALFGQANWNISDRLSLTGGLRYTYEKKDGEYDQYWYAGDDLSGLTDAQAAAARALRTRFNPVTNYSVNLTDNSVSGLATLSWKITDDVMLYGSYSRGNKSGGLNLTTLPPGATAEVKPEKVDNFEIGLKSQFLDRSLTINAAGFWTEVSDYQTAITVIPASGPVIQYISNIPKVRSRGVEADLSYAPAKWITFSAAGSYVEATYRGYANAPNKQENNPVVTPGDPTSGPTQDLTGVQLGGVPKFTYTLGLDLSRPLTEWEGRRVEIYGHADFSHRSGFNTSSTDSRYADVPGYGLLNARIGLRVDDGLWDISLWARNLTDKDYFQALSPGAFGLVTGTIGDPRTIGVTVRTKL</sequence>
<comment type="subcellular location">
    <subcellularLocation>
        <location evidence="1 11">Cell outer membrane</location>
        <topology evidence="1 11">Multi-pass membrane protein</topology>
    </subcellularLocation>
</comment>
<feature type="chain" id="PRO_5006611821" evidence="13">
    <location>
        <begin position="34"/>
        <end position="824"/>
    </location>
</feature>
<keyword evidence="5 11" id="KW-0812">Transmembrane</keyword>
<dbReference type="Pfam" id="PF00593">
    <property type="entry name" value="TonB_dep_Rec_b-barrel"/>
    <property type="match status" value="1"/>
</dbReference>
<dbReference type="GO" id="GO:0006826">
    <property type="term" value="P:iron ion transport"/>
    <property type="evidence" value="ECO:0007669"/>
    <property type="project" value="UniProtKB-KW"/>
</dbReference>
<evidence type="ECO:0000256" key="1">
    <source>
        <dbReference type="ARBA" id="ARBA00004571"/>
    </source>
</evidence>
<evidence type="ECO:0000256" key="3">
    <source>
        <dbReference type="ARBA" id="ARBA00022452"/>
    </source>
</evidence>
<keyword evidence="16" id="KW-0675">Receptor</keyword>
<keyword evidence="3 11" id="KW-1134">Transmembrane beta strand</keyword>
<evidence type="ECO:0000256" key="11">
    <source>
        <dbReference type="PROSITE-ProRule" id="PRU01360"/>
    </source>
</evidence>
<feature type="domain" description="TonB-dependent receptor plug" evidence="15">
    <location>
        <begin position="76"/>
        <end position="185"/>
    </location>
</feature>
<dbReference type="InterPro" id="IPR000531">
    <property type="entry name" value="Beta-barrel_TonB"/>
</dbReference>
<organism evidence="16 17">
    <name type="scientific">Sphingobium baderi</name>
    <dbReference type="NCBI Taxonomy" id="1332080"/>
    <lineage>
        <taxon>Bacteria</taxon>
        <taxon>Pseudomonadati</taxon>
        <taxon>Pseudomonadota</taxon>
        <taxon>Alphaproteobacteria</taxon>
        <taxon>Sphingomonadales</taxon>
        <taxon>Sphingomonadaceae</taxon>
        <taxon>Sphingobium</taxon>
    </lineage>
</organism>
<dbReference type="Gene3D" id="2.40.170.20">
    <property type="entry name" value="TonB-dependent receptor, beta-barrel domain"/>
    <property type="match status" value="1"/>
</dbReference>